<comment type="caution">
    <text evidence="3">The sequence shown here is derived from an EMBL/GenBank/DDBJ whole genome shotgun (WGS) entry which is preliminary data.</text>
</comment>
<dbReference type="InterPro" id="IPR003607">
    <property type="entry name" value="HD/PDEase_dom"/>
</dbReference>
<feature type="domain" description="HD-GYP" evidence="2">
    <location>
        <begin position="213"/>
        <end position="408"/>
    </location>
</feature>
<dbReference type="AlphaFoldDB" id="A0A7W7L977"/>
<dbReference type="EMBL" id="JACHJG010000003">
    <property type="protein sequence ID" value="MBB4885895.1"/>
    <property type="molecule type" value="Genomic_DNA"/>
</dbReference>
<dbReference type="InterPro" id="IPR052020">
    <property type="entry name" value="Cyclic_di-GMP/3'3'-cGAMP_PDE"/>
</dbReference>
<evidence type="ECO:0000256" key="1">
    <source>
        <dbReference type="SAM" id="Phobius"/>
    </source>
</evidence>
<evidence type="ECO:0000313" key="4">
    <source>
        <dbReference type="Proteomes" id="UP000556436"/>
    </source>
</evidence>
<gene>
    <name evidence="3" type="ORF">FHS38_001924</name>
</gene>
<dbReference type="InterPro" id="IPR006675">
    <property type="entry name" value="HDIG_dom"/>
</dbReference>
<dbReference type="GO" id="GO:0016740">
    <property type="term" value="F:transferase activity"/>
    <property type="evidence" value="ECO:0007669"/>
    <property type="project" value="UniProtKB-KW"/>
</dbReference>
<reference evidence="3 4" key="1">
    <citation type="submission" date="2020-08" db="EMBL/GenBank/DDBJ databases">
        <title>Genomic Encyclopedia of Type Strains, Phase III (KMG-III): the genomes of soil and plant-associated and newly described type strains.</title>
        <authorList>
            <person name="Whitman W."/>
        </authorList>
    </citation>
    <scope>NUCLEOTIDE SEQUENCE [LARGE SCALE GENOMIC DNA]</scope>
    <source>
        <strain evidence="3 4">CECT 3265</strain>
    </source>
</reference>
<keyword evidence="1" id="KW-0812">Transmembrane</keyword>
<dbReference type="Gene3D" id="1.10.3210.10">
    <property type="entry name" value="Hypothetical protein af1432"/>
    <property type="match status" value="1"/>
</dbReference>
<keyword evidence="1" id="KW-0472">Membrane</keyword>
<keyword evidence="1" id="KW-1133">Transmembrane helix</keyword>
<dbReference type="RefSeq" id="WP_184732787.1">
    <property type="nucleotide sequence ID" value="NZ_BMRW01000003.1"/>
</dbReference>
<dbReference type="InterPro" id="IPR037522">
    <property type="entry name" value="HD_GYP_dom"/>
</dbReference>
<keyword evidence="4" id="KW-1185">Reference proteome</keyword>
<feature type="transmembrane region" description="Helical" evidence="1">
    <location>
        <begin position="162"/>
        <end position="184"/>
    </location>
</feature>
<dbReference type="PANTHER" id="PTHR45228">
    <property type="entry name" value="CYCLIC DI-GMP PHOSPHODIESTERASE TM_0186-RELATED"/>
    <property type="match status" value="1"/>
</dbReference>
<dbReference type="Pfam" id="PF13487">
    <property type="entry name" value="HD_5"/>
    <property type="match status" value="1"/>
</dbReference>
<accession>A0A7W7L977</accession>
<protein>
    <submittedName>
        <fullName evidence="3">Putative nucleotidyltransferase with HDIG domain</fullName>
    </submittedName>
</protein>
<dbReference type="Proteomes" id="UP000556436">
    <property type="component" value="Unassembled WGS sequence"/>
</dbReference>
<name>A0A7W7L977_STRNE</name>
<evidence type="ECO:0000313" key="3">
    <source>
        <dbReference type="EMBL" id="MBB4885895.1"/>
    </source>
</evidence>
<proteinExistence type="predicted"/>
<dbReference type="CDD" id="cd00077">
    <property type="entry name" value="HDc"/>
    <property type="match status" value="1"/>
</dbReference>
<dbReference type="SUPFAM" id="SSF109604">
    <property type="entry name" value="HD-domain/PDEase-like"/>
    <property type="match status" value="1"/>
</dbReference>
<feature type="transmembrane region" description="Helical" evidence="1">
    <location>
        <begin position="128"/>
        <end position="150"/>
    </location>
</feature>
<dbReference type="SMART" id="SM00471">
    <property type="entry name" value="HDc"/>
    <property type="match status" value="1"/>
</dbReference>
<dbReference type="NCBIfam" id="TIGR00277">
    <property type="entry name" value="HDIG"/>
    <property type="match status" value="1"/>
</dbReference>
<feature type="transmembrane region" description="Helical" evidence="1">
    <location>
        <begin position="190"/>
        <end position="207"/>
    </location>
</feature>
<sequence>MWALPATARALVVGAVLAAALCAAPALRAGSGVSWATVALLAAVCAAAERLPRRSLALPVLLTAAFLLPPAAAALVAVPGAFVGRVERPPVATRRLWHAAQQSLAAWAASYVFAVFPPLPGLHALPSALAAALVCALLVAVLDGAIQVTAEHRPPHEAWRGLPTGSLVPALVHGPAALLAAILWRGTYGPAAALLVLLPMALSGRLLDSGRRERAAQQAAVRALVQAVDLKDRYTRAHCERVGRASVLIARELGMTGERLEAMRLAGVLHDIGKIGVPTRLLRKDGPLTPEERRVIELHPEYGHEIVRGIAFLDEARAAILHHHERLDGKGYPHGLTGHQIPEFARVVAVADAFDAMTSNRSYSRARPVPVALAELHRCAGSHFDPRMVAALTRALDHRGWGPVAPADASDLVLSTSRNVPSGCSAEAAVGRGGER</sequence>
<feature type="transmembrane region" description="Helical" evidence="1">
    <location>
        <begin position="96"/>
        <end position="116"/>
    </location>
</feature>
<feature type="transmembrane region" description="Helical" evidence="1">
    <location>
        <begin position="57"/>
        <end position="84"/>
    </location>
</feature>
<dbReference type="PROSITE" id="PS51832">
    <property type="entry name" value="HD_GYP"/>
    <property type="match status" value="1"/>
</dbReference>
<dbReference type="PANTHER" id="PTHR45228:SF4">
    <property type="entry name" value="LIPOPROTEIN"/>
    <property type="match status" value="1"/>
</dbReference>
<evidence type="ECO:0000259" key="2">
    <source>
        <dbReference type="PROSITE" id="PS51832"/>
    </source>
</evidence>
<organism evidence="3 4">
    <name type="scientific">Streptomyces netropsis</name>
    <name type="common">Streptoverticillium netropsis</name>
    <dbReference type="NCBI Taxonomy" id="55404"/>
    <lineage>
        <taxon>Bacteria</taxon>
        <taxon>Bacillati</taxon>
        <taxon>Actinomycetota</taxon>
        <taxon>Actinomycetes</taxon>
        <taxon>Kitasatosporales</taxon>
        <taxon>Streptomycetaceae</taxon>
        <taxon>Streptomyces</taxon>
    </lineage>
</organism>
<keyword evidence="3" id="KW-0808">Transferase</keyword>